<reference evidence="2" key="1">
    <citation type="submission" date="2016-11" db="EMBL/GenBank/DDBJ databases">
        <authorList>
            <person name="Varghese N."/>
            <person name="Submissions S."/>
        </authorList>
    </citation>
    <scope>NUCLEOTIDE SEQUENCE [LARGE SCALE GENOMIC DNA]</scope>
    <source>
        <strain evidence="2">DSM 18802</strain>
    </source>
</reference>
<sequence>MTKKGLVENLKSIFKKMIKKKRPIQSNEVELILPGLIIRMKRNLDIKDPHEFTAVVPRAEFRKKINSNNKIIEYEVILSSITVVHAPRHPPGESYLP</sequence>
<organism evidence="1 2">
    <name type="scientific">Caldanaerovirga acetigignens</name>
    <dbReference type="NCBI Taxonomy" id="447595"/>
    <lineage>
        <taxon>Bacteria</taxon>
        <taxon>Bacillati</taxon>
        <taxon>Bacillota</taxon>
        <taxon>Clostridia</taxon>
        <taxon>Thermosediminibacterales</taxon>
        <taxon>Thermosediminibacteraceae</taxon>
        <taxon>Caldanaerovirga</taxon>
    </lineage>
</organism>
<dbReference type="EMBL" id="FRCR01000002">
    <property type="protein sequence ID" value="SHM19463.1"/>
    <property type="molecule type" value="Genomic_DNA"/>
</dbReference>
<dbReference type="RefSeq" id="WP_073254014.1">
    <property type="nucleotide sequence ID" value="NZ_FRCR01000002.1"/>
</dbReference>
<evidence type="ECO:0000313" key="2">
    <source>
        <dbReference type="Proteomes" id="UP000184375"/>
    </source>
</evidence>
<dbReference type="Proteomes" id="UP000184375">
    <property type="component" value="Unassembled WGS sequence"/>
</dbReference>
<proteinExistence type="predicted"/>
<evidence type="ECO:0000313" key="1">
    <source>
        <dbReference type="EMBL" id="SHM19463.1"/>
    </source>
</evidence>
<dbReference type="OrthoDB" id="1787464at2"/>
<accession>A0A1M7GT31</accession>
<dbReference type="AlphaFoldDB" id="A0A1M7GT31"/>
<gene>
    <name evidence="1" type="ORF">SAMN05660826_00457</name>
</gene>
<protein>
    <submittedName>
        <fullName evidence="1">Uncharacterized protein</fullName>
    </submittedName>
</protein>
<name>A0A1M7GT31_9FIRM</name>
<keyword evidence="2" id="KW-1185">Reference proteome</keyword>